<proteinExistence type="inferred from homology"/>
<dbReference type="InterPro" id="IPR010258">
    <property type="entry name" value="Conjugal_tfr_TrbG/VirB9/CagX"/>
</dbReference>
<dbReference type="InterPro" id="IPR038161">
    <property type="entry name" value="VirB9/CagX/TrbG_C_sf"/>
</dbReference>
<protein>
    <submittedName>
        <fullName evidence="4">Type IV secretory pathway, VirB9 component</fullName>
    </submittedName>
</protein>
<dbReference type="CDD" id="cd06911">
    <property type="entry name" value="VirB9_CagX_TrbG"/>
    <property type="match status" value="1"/>
</dbReference>
<feature type="signal peptide" evidence="3">
    <location>
        <begin position="1"/>
        <end position="19"/>
    </location>
</feature>
<feature type="chain" id="PRO_5001774304" evidence="3">
    <location>
        <begin position="20"/>
        <end position="240"/>
    </location>
</feature>
<dbReference type="AlphaFoldDB" id="A0A084EG06"/>
<dbReference type="PATRIC" id="fig|13690.10.peg.3975"/>
<sequence>MIRAAALLLGLAATGTLRAQAPSPPAPADPRLRIIPDAARSALSLNMMPNSPIAVIIDADEQILSVEVSDPDAFQLTVADMADCLFIRSTRPNAEAIVNLKTDRRTYSLTVRSAVGVPPYYMVYLSNAPASPALPHYASATPRSPAPQSTMETGRYQLSGNRELRPSAIHDDGQRTYMQWPSDQALPAVFALDRLGREEMVNGFMRDDWFTIDRIHDHLVFRIDKAKAEARRLPQEVGTK</sequence>
<dbReference type="InterPro" id="IPR033645">
    <property type="entry name" value="VirB9/CagX/TrbG_C"/>
</dbReference>
<evidence type="ECO:0000256" key="1">
    <source>
        <dbReference type="ARBA" id="ARBA00006135"/>
    </source>
</evidence>
<reference evidence="4 5" key="1">
    <citation type="submission" date="2014-03" db="EMBL/GenBank/DDBJ databases">
        <title>Genome sequence of Sphingobium yanoikuyae B1.</title>
        <authorList>
            <person name="Gan H.M."/>
            <person name="Gan H.Y."/>
            <person name="Savka M.A."/>
        </authorList>
    </citation>
    <scope>NUCLEOTIDE SEQUENCE [LARGE SCALE GENOMIC DNA]</scope>
    <source>
        <strain evidence="4 5">B1</strain>
    </source>
</reference>
<keyword evidence="2 3" id="KW-0732">Signal</keyword>
<evidence type="ECO:0000313" key="5">
    <source>
        <dbReference type="Proteomes" id="UP000028534"/>
    </source>
</evidence>
<name>A0A084EG06_SPHYA</name>
<dbReference type="Proteomes" id="UP000028534">
    <property type="component" value="Unassembled WGS sequence"/>
</dbReference>
<comment type="caution">
    <text evidence="4">The sequence shown here is derived from an EMBL/GenBank/DDBJ whole genome shotgun (WGS) entry which is preliminary data.</text>
</comment>
<comment type="similarity">
    <text evidence="1">Belongs to the TrbG/VirB9 family.</text>
</comment>
<dbReference type="eggNOG" id="COG3504">
    <property type="taxonomic scope" value="Bacteria"/>
</dbReference>
<evidence type="ECO:0000256" key="2">
    <source>
        <dbReference type="ARBA" id="ARBA00022729"/>
    </source>
</evidence>
<evidence type="ECO:0000256" key="3">
    <source>
        <dbReference type="SAM" id="SignalP"/>
    </source>
</evidence>
<dbReference type="Pfam" id="PF03524">
    <property type="entry name" value="CagX"/>
    <property type="match status" value="1"/>
</dbReference>
<gene>
    <name evidence="4" type="ORF">CP98_03870</name>
</gene>
<evidence type="ECO:0000313" key="4">
    <source>
        <dbReference type="EMBL" id="KEZ16898.1"/>
    </source>
</evidence>
<dbReference type="EMBL" id="JGVR01000026">
    <property type="protein sequence ID" value="KEZ16898.1"/>
    <property type="molecule type" value="Genomic_DNA"/>
</dbReference>
<organism evidence="4 5">
    <name type="scientific">Sphingobium yanoikuyae</name>
    <name type="common">Sphingomonas yanoikuyae</name>
    <dbReference type="NCBI Taxonomy" id="13690"/>
    <lineage>
        <taxon>Bacteria</taxon>
        <taxon>Pseudomonadati</taxon>
        <taxon>Pseudomonadota</taxon>
        <taxon>Alphaproteobacteria</taxon>
        <taxon>Sphingomonadales</taxon>
        <taxon>Sphingomonadaceae</taxon>
        <taxon>Sphingobium</taxon>
    </lineage>
</organism>
<accession>A0A084EG06</accession>
<dbReference type="Gene3D" id="2.60.40.2500">
    <property type="match status" value="1"/>
</dbReference>